<name>A0A9D4PHA4_RHISA</name>
<reference evidence="1" key="2">
    <citation type="submission" date="2021-09" db="EMBL/GenBank/DDBJ databases">
        <authorList>
            <person name="Jia N."/>
            <person name="Wang J."/>
            <person name="Shi W."/>
            <person name="Du L."/>
            <person name="Sun Y."/>
            <person name="Zhan W."/>
            <person name="Jiang J."/>
            <person name="Wang Q."/>
            <person name="Zhang B."/>
            <person name="Ji P."/>
            <person name="Sakyi L.B."/>
            <person name="Cui X."/>
            <person name="Yuan T."/>
            <person name="Jiang B."/>
            <person name="Yang W."/>
            <person name="Lam T.T.-Y."/>
            <person name="Chang Q."/>
            <person name="Ding S."/>
            <person name="Wang X."/>
            <person name="Zhu J."/>
            <person name="Ruan X."/>
            <person name="Zhao L."/>
            <person name="Wei J."/>
            <person name="Que T."/>
            <person name="Du C."/>
            <person name="Cheng J."/>
            <person name="Dai P."/>
            <person name="Han X."/>
            <person name="Huang E."/>
            <person name="Gao Y."/>
            <person name="Liu J."/>
            <person name="Shao H."/>
            <person name="Ye R."/>
            <person name="Li L."/>
            <person name="Wei W."/>
            <person name="Wang X."/>
            <person name="Wang C."/>
            <person name="Huo Q."/>
            <person name="Li W."/>
            <person name="Guo W."/>
            <person name="Chen H."/>
            <person name="Chen S."/>
            <person name="Zhou L."/>
            <person name="Zhou L."/>
            <person name="Ni X."/>
            <person name="Tian J."/>
            <person name="Zhou Y."/>
            <person name="Sheng Y."/>
            <person name="Liu T."/>
            <person name="Pan Y."/>
            <person name="Xia L."/>
            <person name="Li J."/>
            <person name="Zhao F."/>
            <person name="Cao W."/>
        </authorList>
    </citation>
    <scope>NUCLEOTIDE SEQUENCE</scope>
    <source>
        <strain evidence="1">Rsan-2018</strain>
        <tissue evidence="1">Larvae</tissue>
    </source>
</reference>
<keyword evidence="2" id="KW-1185">Reference proteome</keyword>
<evidence type="ECO:0000313" key="1">
    <source>
        <dbReference type="EMBL" id="KAH7940167.1"/>
    </source>
</evidence>
<dbReference type="Proteomes" id="UP000821837">
    <property type="component" value="Chromosome 8"/>
</dbReference>
<dbReference type="AlphaFoldDB" id="A0A9D4PHA4"/>
<comment type="caution">
    <text evidence="1">The sequence shown here is derived from an EMBL/GenBank/DDBJ whole genome shotgun (WGS) entry which is preliminary data.</text>
</comment>
<sequence length="249" mass="28382">MATRRAELFHLRREAVILRVLVRTVFNHLPPESGLGRVHKVCRTLRRLLSRSRHESLVGRAVADCELAAAYLMQRMRNGHQLETLLLLLASIARVRSLCQRLVKEPRGDQDDASKLKRLYRRLLKNGCEKPPLKRAVLRALRSVRAGRSTVAEEARKMRALCVSGRGGMPGRALLITAGWLTFIYWGWLKIARNEMFVPADERKPLPHELLYNYVTTGHWDGNTESAEPSGDNKGKKEACFWVAPYFCS</sequence>
<protein>
    <submittedName>
        <fullName evidence="1">Uncharacterized protein</fullName>
    </submittedName>
</protein>
<gene>
    <name evidence="1" type="ORF">HPB52_022082</name>
</gene>
<accession>A0A9D4PHA4</accession>
<dbReference type="VEuPathDB" id="VectorBase:RSAN_053724"/>
<proteinExistence type="predicted"/>
<evidence type="ECO:0000313" key="2">
    <source>
        <dbReference type="Proteomes" id="UP000821837"/>
    </source>
</evidence>
<organism evidence="1 2">
    <name type="scientific">Rhipicephalus sanguineus</name>
    <name type="common">Brown dog tick</name>
    <name type="synonym">Ixodes sanguineus</name>
    <dbReference type="NCBI Taxonomy" id="34632"/>
    <lineage>
        <taxon>Eukaryota</taxon>
        <taxon>Metazoa</taxon>
        <taxon>Ecdysozoa</taxon>
        <taxon>Arthropoda</taxon>
        <taxon>Chelicerata</taxon>
        <taxon>Arachnida</taxon>
        <taxon>Acari</taxon>
        <taxon>Parasitiformes</taxon>
        <taxon>Ixodida</taxon>
        <taxon>Ixodoidea</taxon>
        <taxon>Ixodidae</taxon>
        <taxon>Rhipicephalinae</taxon>
        <taxon>Rhipicephalus</taxon>
        <taxon>Rhipicephalus</taxon>
    </lineage>
</organism>
<dbReference type="EMBL" id="JABSTV010001254">
    <property type="protein sequence ID" value="KAH7940167.1"/>
    <property type="molecule type" value="Genomic_DNA"/>
</dbReference>
<reference evidence="1" key="1">
    <citation type="journal article" date="2020" name="Cell">
        <title>Large-Scale Comparative Analyses of Tick Genomes Elucidate Their Genetic Diversity and Vector Capacities.</title>
        <authorList>
            <consortium name="Tick Genome and Microbiome Consortium (TIGMIC)"/>
            <person name="Jia N."/>
            <person name="Wang J."/>
            <person name="Shi W."/>
            <person name="Du L."/>
            <person name="Sun Y."/>
            <person name="Zhan W."/>
            <person name="Jiang J.F."/>
            <person name="Wang Q."/>
            <person name="Zhang B."/>
            <person name="Ji P."/>
            <person name="Bell-Sakyi L."/>
            <person name="Cui X.M."/>
            <person name="Yuan T.T."/>
            <person name="Jiang B.G."/>
            <person name="Yang W.F."/>
            <person name="Lam T.T."/>
            <person name="Chang Q.C."/>
            <person name="Ding S.J."/>
            <person name="Wang X.J."/>
            <person name="Zhu J.G."/>
            <person name="Ruan X.D."/>
            <person name="Zhao L."/>
            <person name="Wei J.T."/>
            <person name="Ye R.Z."/>
            <person name="Que T.C."/>
            <person name="Du C.H."/>
            <person name="Zhou Y.H."/>
            <person name="Cheng J.X."/>
            <person name="Dai P.F."/>
            <person name="Guo W.B."/>
            <person name="Han X.H."/>
            <person name="Huang E.J."/>
            <person name="Li L.F."/>
            <person name="Wei W."/>
            <person name="Gao Y.C."/>
            <person name="Liu J.Z."/>
            <person name="Shao H.Z."/>
            <person name="Wang X."/>
            <person name="Wang C.C."/>
            <person name="Yang T.C."/>
            <person name="Huo Q.B."/>
            <person name="Li W."/>
            <person name="Chen H.Y."/>
            <person name="Chen S.E."/>
            <person name="Zhou L.G."/>
            <person name="Ni X.B."/>
            <person name="Tian J.H."/>
            <person name="Sheng Y."/>
            <person name="Liu T."/>
            <person name="Pan Y.S."/>
            <person name="Xia L.Y."/>
            <person name="Li J."/>
            <person name="Zhao F."/>
            <person name="Cao W.C."/>
        </authorList>
    </citation>
    <scope>NUCLEOTIDE SEQUENCE</scope>
    <source>
        <strain evidence="1">Rsan-2018</strain>
    </source>
</reference>